<organism evidence="1 2">
    <name type="scientific">Ktedonosporobacter rubrisoli</name>
    <dbReference type="NCBI Taxonomy" id="2509675"/>
    <lineage>
        <taxon>Bacteria</taxon>
        <taxon>Bacillati</taxon>
        <taxon>Chloroflexota</taxon>
        <taxon>Ktedonobacteria</taxon>
        <taxon>Ktedonobacterales</taxon>
        <taxon>Ktedonosporobacteraceae</taxon>
        <taxon>Ktedonosporobacter</taxon>
    </lineage>
</organism>
<dbReference type="Proteomes" id="UP000290365">
    <property type="component" value="Chromosome"/>
</dbReference>
<name>A0A4P6K1C7_KTERU</name>
<dbReference type="AlphaFoldDB" id="A0A4P6K1C7"/>
<dbReference type="OrthoDB" id="8905397at2"/>
<gene>
    <name evidence="1" type="ORF">EPA93_38080</name>
</gene>
<dbReference type="RefSeq" id="WP_129892531.1">
    <property type="nucleotide sequence ID" value="NZ_CP035758.1"/>
</dbReference>
<keyword evidence="2" id="KW-1185">Reference proteome</keyword>
<evidence type="ECO:0000313" key="1">
    <source>
        <dbReference type="EMBL" id="QBD81470.1"/>
    </source>
</evidence>
<accession>A0A4P6K1C7</accession>
<protein>
    <submittedName>
        <fullName evidence="1">Uncharacterized protein</fullName>
    </submittedName>
</protein>
<reference evidence="1 2" key="1">
    <citation type="submission" date="2019-01" db="EMBL/GenBank/DDBJ databases">
        <title>Ktedonosporobacter rubrisoli SCAWS-G2.</title>
        <authorList>
            <person name="Huang Y."/>
            <person name="Yan B."/>
        </authorList>
    </citation>
    <scope>NUCLEOTIDE SEQUENCE [LARGE SCALE GENOMIC DNA]</scope>
    <source>
        <strain evidence="1 2">SCAWS-G2</strain>
    </source>
</reference>
<dbReference type="KEGG" id="kbs:EPA93_38080"/>
<dbReference type="EMBL" id="CP035758">
    <property type="protein sequence ID" value="QBD81470.1"/>
    <property type="molecule type" value="Genomic_DNA"/>
</dbReference>
<proteinExistence type="predicted"/>
<evidence type="ECO:0000313" key="2">
    <source>
        <dbReference type="Proteomes" id="UP000290365"/>
    </source>
</evidence>
<sequence length="61" mass="7118">MPDFMAKNHVNRANLALKQPLLRIKLKRYSLPATRFALQTQEAKMLVRMVEYRGRVSTAMI</sequence>